<feature type="transmembrane region" description="Helical" evidence="1">
    <location>
        <begin position="50"/>
        <end position="70"/>
    </location>
</feature>
<keyword evidence="1" id="KW-0472">Membrane</keyword>
<proteinExistence type="predicted"/>
<dbReference type="Gene3D" id="2.160.20.80">
    <property type="entry name" value="E3 ubiquitin-protein ligase SopA"/>
    <property type="match status" value="1"/>
</dbReference>
<reference evidence="3" key="1">
    <citation type="submission" date="2016-10" db="EMBL/GenBank/DDBJ databases">
        <authorList>
            <person name="Varghese N."/>
            <person name="Submissions S."/>
        </authorList>
    </citation>
    <scope>NUCLEOTIDE SEQUENCE [LARGE SCALE GENOMIC DNA]</scope>
    <source>
        <strain evidence="3">DSM 44232</strain>
    </source>
</reference>
<gene>
    <name evidence="2" type="ORF">SAMN04488564_101168</name>
</gene>
<dbReference type="Pfam" id="PF13576">
    <property type="entry name" value="Pentapeptide_3"/>
    <property type="match status" value="1"/>
</dbReference>
<dbReference type="OrthoDB" id="3827724at2"/>
<evidence type="ECO:0000313" key="2">
    <source>
        <dbReference type="EMBL" id="SFQ95897.1"/>
    </source>
</evidence>
<evidence type="ECO:0000313" key="3">
    <source>
        <dbReference type="Proteomes" id="UP000198583"/>
    </source>
</evidence>
<dbReference type="InterPro" id="IPR001646">
    <property type="entry name" value="5peptide_repeat"/>
</dbReference>
<keyword evidence="1" id="KW-1133">Transmembrane helix</keyword>
<dbReference type="EMBL" id="FOYL01000001">
    <property type="protein sequence ID" value="SFQ95897.1"/>
    <property type="molecule type" value="Genomic_DNA"/>
</dbReference>
<accession>A0A1I6CS04</accession>
<feature type="transmembrane region" description="Helical" evidence="1">
    <location>
        <begin position="14"/>
        <end position="38"/>
    </location>
</feature>
<organism evidence="2 3">
    <name type="scientific">Lentzea waywayandensis</name>
    <dbReference type="NCBI Taxonomy" id="84724"/>
    <lineage>
        <taxon>Bacteria</taxon>
        <taxon>Bacillati</taxon>
        <taxon>Actinomycetota</taxon>
        <taxon>Actinomycetes</taxon>
        <taxon>Pseudonocardiales</taxon>
        <taxon>Pseudonocardiaceae</taxon>
        <taxon>Lentzea</taxon>
    </lineage>
</organism>
<dbReference type="STRING" id="84724.SAMN04488564_101168"/>
<keyword evidence="1" id="KW-0812">Transmembrane</keyword>
<protein>
    <submittedName>
        <fullName evidence="2">Pentapeptide repeat-containing protein</fullName>
    </submittedName>
</protein>
<dbReference type="SUPFAM" id="SSF141571">
    <property type="entry name" value="Pentapeptide repeat-like"/>
    <property type="match status" value="1"/>
</dbReference>
<name>A0A1I6CS04_9PSEU</name>
<dbReference type="AlphaFoldDB" id="A0A1I6CS04"/>
<sequence length="414" mass="44558">MAERPQHQALSHRAITLAGLALVVLGVGLAMLLIWAYGGGSDAERNKLDAIRTAGTIVVGAGGAGALWLAARRQRSAEISVQQKAHDQVQAEKAHSLNEQTAANTRADAVERLVTELYGKAVEQLGSEKAPVRMGGMFALERLAQNVPGQRQTIVNVLCAYLQMRLPGDDDQQEAQVRTRAQTILVAHLRPDAGDSFWENTDLDLSGAQLSELDLSGCKVRRGSFGGCRLSGTMSLRHAEFARLSCDGAVIEGEALCDELTVTGESSWQQVEFRRSARFDGARLRGRTRFDRAVVTGQAVFAGAEFGGDVSFDGAVFRGGTRFQRAVFLRMASFDGAGFAQQVRFTAACFAGEVTFDGVRCTDLRFDEITARADLPGDVTRAWPPGFALGGACPAPPDREGEWARVISETRGGR</sequence>
<keyword evidence="3" id="KW-1185">Reference proteome</keyword>
<dbReference type="Proteomes" id="UP000198583">
    <property type="component" value="Unassembled WGS sequence"/>
</dbReference>
<dbReference type="RefSeq" id="WP_093587798.1">
    <property type="nucleotide sequence ID" value="NZ_FOYL01000001.1"/>
</dbReference>
<evidence type="ECO:0000256" key="1">
    <source>
        <dbReference type="SAM" id="Phobius"/>
    </source>
</evidence>